<keyword evidence="4" id="KW-0723">Serine/threonine-protein kinase</keyword>
<dbReference type="SUPFAM" id="SSF56112">
    <property type="entry name" value="Protein kinase-like (PK-like)"/>
    <property type="match status" value="1"/>
</dbReference>
<dbReference type="PANTHER" id="PTHR24346:SF110">
    <property type="entry name" value="NON-SPECIFIC SERINE_THREONINE PROTEIN KINASE"/>
    <property type="match status" value="1"/>
</dbReference>
<dbReference type="EC" id="2.7.11.1" evidence="3"/>
<feature type="binding site" evidence="12">
    <location>
        <position position="52"/>
    </location>
    <ligand>
        <name>ATP</name>
        <dbReference type="ChEBI" id="CHEBI:30616"/>
    </ligand>
</feature>
<dbReference type="PROSITE" id="PS00108">
    <property type="entry name" value="PROTEIN_KINASE_ST"/>
    <property type="match status" value="1"/>
</dbReference>
<evidence type="ECO:0000256" key="9">
    <source>
        <dbReference type="ARBA" id="ARBA00022840"/>
    </source>
</evidence>
<dbReference type="Gene3D" id="1.10.510.10">
    <property type="entry name" value="Transferase(Phosphotransferase) domain 1"/>
    <property type="match status" value="1"/>
</dbReference>
<feature type="region of interest" description="Disordered" evidence="13">
    <location>
        <begin position="388"/>
        <end position="435"/>
    </location>
</feature>
<evidence type="ECO:0000256" key="8">
    <source>
        <dbReference type="ARBA" id="ARBA00022777"/>
    </source>
</evidence>
<sequence length="783" mass="87953">MADLSFPMISRKRTKDPRRIGLWKMGRDLGQGASGRVRIARHSETGQYAAVKIISKASFNSHVSLNRIADETERRKLAIEREIVVMKLLDHPNLMRLYDVWETSSDLYLILEYVQGGELFEHIINKGPLPVPEALNYFQQIVTAVDCCHRFNIAHRDLKPENILLDHALNIKIADFGYAAWQAYDDTLLQTSCGSPHYAAPEIFLGQSYNGSVSDIWSCGVILFALLAGRCPFDHEDTGALGEIIKSGKYEMPSDIDPLAQDLIKRMLTVDVTQRITMTDIMVHPFYTLHPPKLSAVPPPYDISTGPSPIGSIDPDLFADLKALWYGTTDEDIIESLTNDEVTLQKRIYHRLYEYRERHLKTTYWQEEEKIRQLLERKRSKKAMALAVEREGQQNKLPFPPRDDPPTPRRASGRRGPSAAFSDSSLSCSASPSPLVPSIGEPLPPLLVPDVQDDKMQVFLQQVVQHITILQAKTEYDRWSPNMNVMADFLSGSDQTDTNLPLFSTTPGYKSPLDVVQESLPVTSNGLGIGTKPLSVKGKPRRTTRRSTFDTNKENMGDEDYLMIDEGGSIMKRSSLKRGKGRRAGLGEKRVQIIEPSIKERSKLVKKLKPSRSPAFSDESSLGFPSPTPFSLPPFSSSPKRTWLGNVFSSRPQSINLLSICDVQTTRNECRRLLMAMDVRVVLENPQSLGVLKCRLHEVKEPTGVMNMLKAVKFKVEFQAPEICDQAEDGEEVVMMSLAIIYEKGSVETFKEVCRRLQREWVMDGTAPVTPLLGAGQSVDVYT</sequence>
<dbReference type="AlphaFoldDB" id="A0A9P7KJG4"/>
<comment type="caution">
    <text evidence="15">The sequence shown here is derived from an EMBL/GenBank/DDBJ whole genome shotgun (WGS) entry which is preliminary data.</text>
</comment>
<dbReference type="GO" id="GO:0035556">
    <property type="term" value="P:intracellular signal transduction"/>
    <property type="evidence" value="ECO:0007669"/>
    <property type="project" value="TreeGrafter"/>
</dbReference>
<evidence type="ECO:0000256" key="11">
    <source>
        <dbReference type="ARBA" id="ARBA00048679"/>
    </source>
</evidence>
<dbReference type="Proteomes" id="UP000717328">
    <property type="component" value="Unassembled WGS sequence"/>
</dbReference>
<gene>
    <name evidence="15" type="ORF">H0H81_004347</name>
</gene>
<feature type="compositionally biased region" description="Low complexity" evidence="13">
    <location>
        <begin position="414"/>
        <end position="435"/>
    </location>
</feature>
<dbReference type="PROSITE" id="PS00107">
    <property type="entry name" value="PROTEIN_KINASE_ATP"/>
    <property type="match status" value="1"/>
</dbReference>
<evidence type="ECO:0000259" key="14">
    <source>
        <dbReference type="PROSITE" id="PS50011"/>
    </source>
</evidence>
<dbReference type="InterPro" id="IPR000719">
    <property type="entry name" value="Prot_kinase_dom"/>
</dbReference>
<dbReference type="InterPro" id="IPR008271">
    <property type="entry name" value="Ser/Thr_kinase_AS"/>
</dbReference>
<comment type="similarity">
    <text evidence="2">Belongs to the protein kinase superfamily. CAMK Ser/Thr protein kinase family. NIM1 subfamily.</text>
</comment>
<feature type="domain" description="Protein kinase" evidence="14">
    <location>
        <begin position="23"/>
        <end position="287"/>
    </location>
</feature>
<dbReference type="InterPro" id="IPR017441">
    <property type="entry name" value="Protein_kinase_ATP_BS"/>
</dbReference>
<evidence type="ECO:0000256" key="6">
    <source>
        <dbReference type="ARBA" id="ARBA00022679"/>
    </source>
</evidence>
<name>A0A9P7KJG4_9AGAR</name>
<keyword evidence="8" id="KW-0418">Kinase</keyword>
<evidence type="ECO:0000256" key="4">
    <source>
        <dbReference type="ARBA" id="ARBA00022527"/>
    </source>
</evidence>
<keyword evidence="5" id="KW-0597">Phosphoprotein</keyword>
<organism evidence="15 16">
    <name type="scientific">Sphagnurus paluster</name>
    <dbReference type="NCBI Taxonomy" id="117069"/>
    <lineage>
        <taxon>Eukaryota</taxon>
        <taxon>Fungi</taxon>
        <taxon>Dikarya</taxon>
        <taxon>Basidiomycota</taxon>
        <taxon>Agaricomycotina</taxon>
        <taxon>Agaricomycetes</taxon>
        <taxon>Agaricomycetidae</taxon>
        <taxon>Agaricales</taxon>
        <taxon>Tricholomatineae</taxon>
        <taxon>Lyophyllaceae</taxon>
        <taxon>Sphagnurus</taxon>
    </lineage>
</organism>
<keyword evidence="16" id="KW-1185">Reference proteome</keyword>
<dbReference type="PANTHER" id="PTHR24346">
    <property type="entry name" value="MAP/MICROTUBULE AFFINITY-REGULATING KINASE"/>
    <property type="match status" value="1"/>
</dbReference>
<dbReference type="EMBL" id="JABCKI010000111">
    <property type="protein sequence ID" value="KAG5652618.1"/>
    <property type="molecule type" value="Genomic_DNA"/>
</dbReference>
<dbReference type="GO" id="GO:0005935">
    <property type="term" value="C:cellular bud neck"/>
    <property type="evidence" value="ECO:0007669"/>
    <property type="project" value="UniProtKB-SubCell"/>
</dbReference>
<evidence type="ECO:0000313" key="16">
    <source>
        <dbReference type="Proteomes" id="UP000717328"/>
    </source>
</evidence>
<dbReference type="SMART" id="SM00220">
    <property type="entry name" value="S_TKc"/>
    <property type="match status" value="1"/>
</dbReference>
<evidence type="ECO:0000256" key="5">
    <source>
        <dbReference type="ARBA" id="ARBA00022553"/>
    </source>
</evidence>
<dbReference type="GO" id="GO:0004674">
    <property type="term" value="F:protein serine/threonine kinase activity"/>
    <property type="evidence" value="ECO:0007669"/>
    <property type="project" value="UniProtKB-KW"/>
</dbReference>
<dbReference type="GO" id="GO:0005940">
    <property type="term" value="C:septin ring"/>
    <property type="evidence" value="ECO:0007669"/>
    <property type="project" value="UniProtKB-ARBA"/>
</dbReference>
<keyword evidence="7 12" id="KW-0547">Nucleotide-binding</keyword>
<evidence type="ECO:0000256" key="7">
    <source>
        <dbReference type="ARBA" id="ARBA00022741"/>
    </source>
</evidence>
<proteinExistence type="inferred from homology"/>
<comment type="catalytic activity">
    <reaction evidence="10">
        <text>L-threonyl-[protein] + ATP = O-phospho-L-threonyl-[protein] + ADP + H(+)</text>
        <dbReference type="Rhea" id="RHEA:46608"/>
        <dbReference type="Rhea" id="RHEA-COMP:11060"/>
        <dbReference type="Rhea" id="RHEA-COMP:11605"/>
        <dbReference type="ChEBI" id="CHEBI:15378"/>
        <dbReference type="ChEBI" id="CHEBI:30013"/>
        <dbReference type="ChEBI" id="CHEBI:30616"/>
        <dbReference type="ChEBI" id="CHEBI:61977"/>
        <dbReference type="ChEBI" id="CHEBI:456216"/>
        <dbReference type="EC" id="2.7.11.1"/>
    </reaction>
</comment>
<dbReference type="PROSITE" id="PS50011">
    <property type="entry name" value="PROTEIN_KINASE_DOM"/>
    <property type="match status" value="1"/>
</dbReference>
<reference evidence="15" key="1">
    <citation type="submission" date="2021-02" db="EMBL/GenBank/DDBJ databases">
        <authorList>
            <person name="Nieuwenhuis M."/>
            <person name="Van De Peppel L.J.J."/>
        </authorList>
    </citation>
    <scope>NUCLEOTIDE SEQUENCE</scope>
    <source>
        <strain evidence="15">D49</strain>
    </source>
</reference>
<reference evidence="15" key="2">
    <citation type="submission" date="2021-10" db="EMBL/GenBank/DDBJ databases">
        <title>Phylogenomics reveals ancestral predisposition of the termite-cultivated fungus Termitomyces towards a domesticated lifestyle.</title>
        <authorList>
            <person name="Auxier B."/>
            <person name="Grum-Grzhimaylo A."/>
            <person name="Cardenas M.E."/>
            <person name="Lodge J.D."/>
            <person name="Laessoe T."/>
            <person name="Pedersen O."/>
            <person name="Smith M.E."/>
            <person name="Kuyper T.W."/>
            <person name="Franco-Molano E.A."/>
            <person name="Baroni T.J."/>
            <person name="Aanen D.K."/>
        </authorList>
    </citation>
    <scope>NUCLEOTIDE SEQUENCE</scope>
    <source>
        <strain evidence="15">D49</strain>
    </source>
</reference>
<evidence type="ECO:0000313" key="15">
    <source>
        <dbReference type="EMBL" id="KAG5652618.1"/>
    </source>
</evidence>
<evidence type="ECO:0000256" key="10">
    <source>
        <dbReference type="ARBA" id="ARBA00047899"/>
    </source>
</evidence>
<protein>
    <recommendedName>
        <fullName evidence="3">non-specific serine/threonine protein kinase</fullName>
        <ecNumber evidence="3">2.7.11.1</ecNumber>
    </recommendedName>
</protein>
<evidence type="ECO:0000256" key="3">
    <source>
        <dbReference type="ARBA" id="ARBA00012513"/>
    </source>
</evidence>
<evidence type="ECO:0000256" key="1">
    <source>
        <dbReference type="ARBA" id="ARBA00004266"/>
    </source>
</evidence>
<evidence type="ECO:0000256" key="2">
    <source>
        <dbReference type="ARBA" id="ARBA00010791"/>
    </source>
</evidence>
<feature type="region of interest" description="Disordered" evidence="13">
    <location>
        <begin position="524"/>
        <end position="554"/>
    </location>
</feature>
<keyword evidence="6" id="KW-0808">Transferase</keyword>
<dbReference type="OrthoDB" id="193931at2759"/>
<dbReference type="Pfam" id="PF00069">
    <property type="entry name" value="Pkinase"/>
    <property type="match status" value="1"/>
</dbReference>
<keyword evidence="9 12" id="KW-0067">ATP-binding</keyword>
<comment type="subcellular location">
    <subcellularLocation>
        <location evidence="1">Bud neck</location>
    </subcellularLocation>
</comment>
<dbReference type="FunFam" id="1.10.510.10:FF:000394">
    <property type="entry name" value="Serine/threonine-protein kinase HSL1"/>
    <property type="match status" value="1"/>
</dbReference>
<dbReference type="InterPro" id="IPR011009">
    <property type="entry name" value="Kinase-like_dom_sf"/>
</dbReference>
<dbReference type="GO" id="GO:0005524">
    <property type="term" value="F:ATP binding"/>
    <property type="evidence" value="ECO:0007669"/>
    <property type="project" value="UniProtKB-UniRule"/>
</dbReference>
<evidence type="ECO:0000256" key="12">
    <source>
        <dbReference type="PROSITE-ProRule" id="PRU10141"/>
    </source>
</evidence>
<accession>A0A9P7KJG4</accession>
<evidence type="ECO:0000256" key="13">
    <source>
        <dbReference type="SAM" id="MobiDB-lite"/>
    </source>
</evidence>
<comment type="catalytic activity">
    <reaction evidence="11">
        <text>L-seryl-[protein] + ATP = O-phospho-L-seryl-[protein] + ADP + H(+)</text>
        <dbReference type="Rhea" id="RHEA:17989"/>
        <dbReference type="Rhea" id="RHEA-COMP:9863"/>
        <dbReference type="Rhea" id="RHEA-COMP:11604"/>
        <dbReference type="ChEBI" id="CHEBI:15378"/>
        <dbReference type="ChEBI" id="CHEBI:29999"/>
        <dbReference type="ChEBI" id="CHEBI:30616"/>
        <dbReference type="ChEBI" id="CHEBI:83421"/>
        <dbReference type="ChEBI" id="CHEBI:456216"/>
        <dbReference type="EC" id="2.7.11.1"/>
    </reaction>
</comment>